<dbReference type="AlphaFoldDB" id="A0A9W6QIP2"/>
<comment type="caution">
    <text evidence="2">The sequence shown here is derived from an EMBL/GenBank/DDBJ whole genome shotgun (WGS) entry which is preliminary data.</text>
</comment>
<organism evidence="2 3">
    <name type="scientific">Actinokineospora globicatena</name>
    <dbReference type="NCBI Taxonomy" id="103729"/>
    <lineage>
        <taxon>Bacteria</taxon>
        <taxon>Bacillati</taxon>
        <taxon>Actinomycetota</taxon>
        <taxon>Actinomycetes</taxon>
        <taxon>Pseudonocardiales</taxon>
        <taxon>Pseudonocardiaceae</taxon>
        <taxon>Actinokineospora</taxon>
    </lineage>
</organism>
<gene>
    <name evidence="2" type="ORF">Aglo03_12210</name>
</gene>
<evidence type="ECO:0000256" key="1">
    <source>
        <dbReference type="SAM" id="MobiDB-lite"/>
    </source>
</evidence>
<keyword evidence="3" id="KW-1185">Reference proteome</keyword>
<dbReference type="Proteomes" id="UP001165042">
    <property type="component" value="Unassembled WGS sequence"/>
</dbReference>
<sequence length="83" mass="9247">MVYDDDAGPRVNLGLRNEDRPVPAGASPRQPTAAERRVIEGYVNKVGWDVARIRADIRRTHNIDVSLDVILLVVNGKRADNSR</sequence>
<evidence type="ECO:0000313" key="2">
    <source>
        <dbReference type="EMBL" id="GLW90405.1"/>
    </source>
</evidence>
<protein>
    <submittedName>
        <fullName evidence="2">Uncharacterized protein</fullName>
    </submittedName>
</protein>
<name>A0A9W6QIP2_9PSEU</name>
<feature type="region of interest" description="Disordered" evidence="1">
    <location>
        <begin position="1"/>
        <end position="33"/>
    </location>
</feature>
<dbReference type="EMBL" id="BSSD01000001">
    <property type="protein sequence ID" value="GLW90405.1"/>
    <property type="molecule type" value="Genomic_DNA"/>
</dbReference>
<dbReference type="RefSeq" id="WP_285608371.1">
    <property type="nucleotide sequence ID" value="NZ_BSSD01000001.1"/>
</dbReference>
<evidence type="ECO:0000313" key="3">
    <source>
        <dbReference type="Proteomes" id="UP001165042"/>
    </source>
</evidence>
<accession>A0A9W6QIP2</accession>
<reference evidence="2" key="1">
    <citation type="submission" date="2023-02" db="EMBL/GenBank/DDBJ databases">
        <title>Actinokineospora globicatena NBRC 15670.</title>
        <authorList>
            <person name="Ichikawa N."/>
            <person name="Sato H."/>
            <person name="Tonouchi N."/>
        </authorList>
    </citation>
    <scope>NUCLEOTIDE SEQUENCE</scope>
    <source>
        <strain evidence="2">NBRC 15670</strain>
    </source>
</reference>
<proteinExistence type="predicted"/>